<protein>
    <submittedName>
        <fullName evidence="1">Uncharacterized protein</fullName>
    </submittedName>
</protein>
<proteinExistence type="predicted"/>
<dbReference type="EMBL" id="CP078093">
    <property type="protein sequence ID" value="QXM05601.1"/>
    <property type="molecule type" value="Genomic_DNA"/>
</dbReference>
<reference evidence="1" key="1">
    <citation type="submission" date="2021-07" db="EMBL/GenBank/DDBJ databases">
        <title>Complete genome sequence of Crassaminicella sp. 143-21, isolated from a deep-sea hydrothermal vent.</title>
        <authorList>
            <person name="Li X."/>
        </authorList>
    </citation>
    <scope>NUCLEOTIDE SEQUENCE</scope>
    <source>
        <strain evidence="1">143-21</strain>
    </source>
</reference>
<name>A0ABX8RF81_9CLOT</name>
<dbReference type="RefSeq" id="WP_218282299.1">
    <property type="nucleotide sequence ID" value="NZ_CP078093.1"/>
</dbReference>
<sequence length="88" mass="9731">MPKYTKDIATLLASKAFCRFANADTMKLAEVNAAITLLIKANIDFDLQFISGTRRHAPKITLIINITPSSTITFTINLEPSGNLNMQF</sequence>
<evidence type="ECO:0000313" key="2">
    <source>
        <dbReference type="Proteomes" id="UP000886818"/>
    </source>
</evidence>
<evidence type="ECO:0000313" key="1">
    <source>
        <dbReference type="EMBL" id="QXM05601.1"/>
    </source>
</evidence>
<dbReference type="Proteomes" id="UP000886818">
    <property type="component" value="Chromosome"/>
</dbReference>
<gene>
    <name evidence="1" type="ORF">KVH43_09480</name>
</gene>
<accession>A0ABX8RF81</accession>
<organism evidence="1 2">
    <name type="scientific">Crassaminicella indica</name>
    <dbReference type="NCBI Taxonomy" id="2855394"/>
    <lineage>
        <taxon>Bacteria</taxon>
        <taxon>Bacillati</taxon>
        <taxon>Bacillota</taxon>
        <taxon>Clostridia</taxon>
        <taxon>Eubacteriales</taxon>
        <taxon>Clostridiaceae</taxon>
        <taxon>Crassaminicella</taxon>
    </lineage>
</organism>
<keyword evidence="2" id="KW-1185">Reference proteome</keyword>